<dbReference type="STRING" id="1802500.A2801_03550"/>
<dbReference type="Gene3D" id="1.10.3210.10">
    <property type="entry name" value="Hypothetical protein af1432"/>
    <property type="match status" value="1"/>
</dbReference>
<dbReference type="InterPro" id="IPR003607">
    <property type="entry name" value="HD/PDEase_dom"/>
</dbReference>
<dbReference type="SUPFAM" id="SSF109604">
    <property type="entry name" value="HD-domain/PDEase-like"/>
    <property type="match status" value="1"/>
</dbReference>
<evidence type="ECO:0000313" key="3">
    <source>
        <dbReference type="Proteomes" id="UP000177263"/>
    </source>
</evidence>
<gene>
    <name evidence="2" type="ORF">A2801_03550</name>
</gene>
<evidence type="ECO:0000259" key="1">
    <source>
        <dbReference type="PROSITE" id="PS51831"/>
    </source>
</evidence>
<dbReference type="EMBL" id="MGGM01000024">
    <property type="protein sequence ID" value="OGM28743.1"/>
    <property type="molecule type" value="Genomic_DNA"/>
</dbReference>
<accession>A0A1F7YN89</accession>
<feature type="domain" description="HD" evidence="1">
    <location>
        <begin position="64"/>
        <end position="178"/>
    </location>
</feature>
<name>A0A1F7YN89_9BACT</name>
<dbReference type="SMART" id="SM00471">
    <property type="entry name" value="HDc"/>
    <property type="match status" value="1"/>
</dbReference>
<dbReference type="InterPro" id="IPR039967">
    <property type="entry name" value="MJ1020-like"/>
</dbReference>
<reference evidence="2 3" key="1">
    <citation type="journal article" date="2016" name="Nat. Commun.">
        <title>Thousands of microbial genomes shed light on interconnected biogeochemical processes in an aquifer system.</title>
        <authorList>
            <person name="Anantharaman K."/>
            <person name="Brown C.T."/>
            <person name="Hug L.A."/>
            <person name="Sharon I."/>
            <person name="Castelle C.J."/>
            <person name="Probst A.J."/>
            <person name="Thomas B.C."/>
            <person name="Singh A."/>
            <person name="Wilkins M.J."/>
            <person name="Karaoz U."/>
            <person name="Brodie E.L."/>
            <person name="Williams K.H."/>
            <person name="Hubbard S.S."/>
            <person name="Banfield J.F."/>
        </authorList>
    </citation>
    <scope>NUCLEOTIDE SEQUENCE [LARGE SCALE GENOMIC DNA]</scope>
</reference>
<organism evidence="2 3">
    <name type="scientific">Candidatus Woesebacteria bacterium RIFCSPHIGHO2_01_FULL_41_10</name>
    <dbReference type="NCBI Taxonomy" id="1802500"/>
    <lineage>
        <taxon>Bacteria</taxon>
        <taxon>Candidatus Woeseibacteriota</taxon>
    </lineage>
</organism>
<dbReference type="PANTHER" id="PTHR40517:SF1">
    <property type="entry name" value="METAL-DEPENDENT PHOSPHOHYDROLASE, HD SUPERFAMILY-RELATED"/>
    <property type="match status" value="1"/>
</dbReference>
<dbReference type="InterPro" id="IPR006674">
    <property type="entry name" value="HD_domain"/>
</dbReference>
<dbReference type="Proteomes" id="UP000177263">
    <property type="component" value="Unassembled WGS sequence"/>
</dbReference>
<comment type="caution">
    <text evidence="2">The sequence shown here is derived from an EMBL/GenBank/DDBJ whole genome shotgun (WGS) entry which is preliminary data.</text>
</comment>
<dbReference type="Pfam" id="PF01966">
    <property type="entry name" value="HD"/>
    <property type="match status" value="1"/>
</dbReference>
<dbReference type="PANTHER" id="PTHR40517">
    <property type="entry name" value="METAL-DEPENDENT PHOSPHOHYDROLASE, HD SUPERFAMILY-RELATED"/>
    <property type="match status" value="1"/>
</dbReference>
<dbReference type="AlphaFoldDB" id="A0A1F7YN89"/>
<evidence type="ECO:0000313" key="2">
    <source>
        <dbReference type="EMBL" id="OGM28743.1"/>
    </source>
</evidence>
<proteinExistence type="predicted"/>
<protein>
    <recommendedName>
        <fullName evidence="1">HD domain-containing protein</fullName>
    </recommendedName>
</protein>
<sequence length="274" mass="30584">MDSQKILRKPVSINVPHDNNDLLKEAIERVNSSVEVKTLWEIINVNAIDRMGYSDHGSVHFQIVSNIALRVARLLHKHGVEMSISTGFDLSYNHAELVIFMASLFHDLGMSIHRVQHEEFSLIIANNLLREMLDFLPTEERVIVTSEVLHAIIAHRSGGKPLTIEAGIVRVADALDMSKGRTRIPYEQGHKDIYSLSARAIESVEIAESGDPERPVQINIEMTNSSGIFQADELLNEKLKGSGIEQYVSVNAFISGETEEKLLKTPLNISLKGK</sequence>
<dbReference type="CDD" id="cd00077">
    <property type="entry name" value="HDc"/>
    <property type="match status" value="1"/>
</dbReference>
<dbReference type="PROSITE" id="PS51831">
    <property type="entry name" value="HD"/>
    <property type="match status" value="1"/>
</dbReference>